<dbReference type="EMBL" id="MHQK01000026">
    <property type="protein sequence ID" value="OHA01506.1"/>
    <property type="molecule type" value="Genomic_DNA"/>
</dbReference>
<accession>A0A1G2KQ18</accession>
<keyword evidence="1" id="KW-1133">Transmembrane helix</keyword>
<gene>
    <name evidence="2" type="ORF">A3C12_01895</name>
</gene>
<evidence type="ECO:0000313" key="2">
    <source>
        <dbReference type="EMBL" id="OHA01506.1"/>
    </source>
</evidence>
<organism evidence="2 3">
    <name type="scientific">Candidatus Sungbacteria bacterium RIFCSPHIGHO2_02_FULL_49_20</name>
    <dbReference type="NCBI Taxonomy" id="1802272"/>
    <lineage>
        <taxon>Bacteria</taxon>
        <taxon>Candidatus Sungiibacteriota</taxon>
    </lineage>
</organism>
<proteinExistence type="predicted"/>
<keyword evidence="1" id="KW-0812">Transmembrane</keyword>
<sequence length="165" mass="18838">MQKEWWLTPNLVADPKSKSNILALVGVFITGLLSYENGVKLSFEKLLDVEQATSKLIARIPFFFALIWLAAFSSKQYRQNKRLEQEYAHKEVLAKSYQGYKRELESQGKTITDKEIIGALHKVLVATIAKNPSEIMDDGRKEDTLSIWTKPFNLTIFGKDKDGQK</sequence>
<evidence type="ECO:0000256" key="1">
    <source>
        <dbReference type="SAM" id="Phobius"/>
    </source>
</evidence>
<dbReference type="Proteomes" id="UP000178710">
    <property type="component" value="Unassembled WGS sequence"/>
</dbReference>
<keyword evidence="1" id="KW-0472">Membrane</keyword>
<feature type="transmembrane region" description="Helical" evidence="1">
    <location>
        <begin position="56"/>
        <end position="73"/>
    </location>
</feature>
<feature type="transmembrane region" description="Helical" evidence="1">
    <location>
        <begin position="20"/>
        <end position="36"/>
    </location>
</feature>
<dbReference type="AlphaFoldDB" id="A0A1G2KQ18"/>
<comment type="caution">
    <text evidence="2">The sequence shown here is derived from an EMBL/GenBank/DDBJ whole genome shotgun (WGS) entry which is preliminary data.</text>
</comment>
<reference evidence="2 3" key="1">
    <citation type="journal article" date="2016" name="Nat. Commun.">
        <title>Thousands of microbial genomes shed light on interconnected biogeochemical processes in an aquifer system.</title>
        <authorList>
            <person name="Anantharaman K."/>
            <person name="Brown C.T."/>
            <person name="Hug L.A."/>
            <person name="Sharon I."/>
            <person name="Castelle C.J."/>
            <person name="Probst A.J."/>
            <person name="Thomas B.C."/>
            <person name="Singh A."/>
            <person name="Wilkins M.J."/>
            <person name="Karaoz U."/>
            <person name="Brodie E.L."/>
            <person name="Williams K.H."/>
            <person name="Hubbard S.S."/>
            <person name="Banfield J.F."/>
        </authorList>
    </citation>
    <scope>NUCLEOTIDE SEQUENCE [LARGE SCALE GENOMIC DNA]</scope>
</reference>
<protein>
    <submittedName>
        <fullName evidence="2">Uncharacterized protein</fullName>
    </submittedName>
</protein>
<name>A0A1G2KQ18_9BACT</name>
<evidence type="ECO:0000313" key="3">
    <source>
        <dbReference type="Proteomes" id="UP000178710"/>
    </source>
</evidence>